<evidence type="ECO:0000313" key="2">
    <source>
        <dbReference type="Proteomes" id="UP000075430"/>
    </source>
</evidence>
<gene>
    <name evidence="1" type="ORF">AXI58_14070</name>
</gene>
<keyword evidence="2" id="KW-1185">Reference proteome</keyword>
<dbReference type="Proteomes" id="UP000075430">
    <property type="component" value="Unassembled WGS sequence"/>
</dbReference>
<dbReference type="OrthoDB" id="2919731at2"/>
<accession>A0A150F826</accession>
<dbReference type="EMBL" id="LSBA01000009">
    <property type="protein sequence ID" value="KXZ20761.1"/>
    <property type="molecule type" value="Genomic_DNA"/>
</dbReference>
<name>A0A150F826_9BACI</name>
<reference evidence="2" key="1">
    <citation type="submission" date="2016-02" db="EMBL/GenBank/DDBJ databases">
        <authorList>
            <person name="Dunlap C."/>
        </authorList>
    </citation>
    <scope>NUCLEOTIDE SEQUENCE [LARGE SCALE GENOMIC DNA]</scope>
    <source>
        <strain evidence="2">NRRL B-41092</strain>
    </source>
</reference>
<protein>
    <recommendedName>
        <fullName evidence="3">DUF3889 domain-containing protein</fullName>
    </recommendedName>
</protein>
<dbReference type="RefSeq" id="WP_061521391.1">
    <property type="nucleotide sequence ID" value="NZ_JAJJBV010000022.1"/>
</dbReference>
<organism evidence="1 2">
    <name type="scientific">Bacillus nakamurai</name>
    <dbReference type="NCBI Taxonomy" id="1793963"/>
    <lineage>
        <taxon>Bacteria</taxon>
        <taxon>Bacillati</taxon>
        <taxon>Bacillota</taxon>
        <taxon>Bacilli</taxon>
        <taxon>Bacillales</taxon>
        <taxon>Bacillaceae</taxon>
        <taxon>Bacillus</taxon>
    </lineage>
</organism>
<evidence type="ECO:0008006" key="3">
    <source>
        <dbReference type="Google" id="ProtNLM"/>
    </source>
</evidence>
<sequence>MKSLPFALALLFCGILIVSIAEKGHTEHLNESVEKWEHLAWNQLKREYKDAELSDYSYMGRTKVNREQTKDVFRVTVKTKAETFSSRAEVYFHPVTKHVISINIFRL</sequence>
<comment type="caution">
    <text evidence="1">The sequence shown here is derived from an EMBL/GenBank/DDBJ whole genome shotgun (WGS) entry which is preliminary data.</text>
</comment>
<proteinExistence type="predicted"/>
<evidence type="ECO:0000313" key="1">
    <source>
        <dbReference type="EMBL" id="KXZ20761.1"/>
    </source>
</evidence>
<dbReference type="InterPro" id="IPR024987">
    <property type="entry name" value="DUF3889"/>
</dbReference>
<dbReference type="Pfam" id="PF13028">
    <property type="entry name" value="DUF3889"/>
    <property type="match status" value="1"/>
</dbReference>
<dbReference type="Gene3D" id="3.10.450.390">
    <property type="entry name" value="Protein of unknown function DUF3889"/>
    <property type="match status" value="1"/>
</dbReference>
<dbReference type="AlphaFoldDB" id="A0A150F826"/>